<gene>
    <name evidence="1" type="ORF">Lepil_3637</name>
</gene>
<dbReference type="HOGENOM" id="CLU_2523507_0_0_12"/>
<name>H2CKI9_9LEPT</name>
<proteinExistence type="predicted"/>
<dbReference type="AlphaFoldDB" id="H2CKI9"/>
<sequence length="84" mass="9886">MQPTSQTAQPATPPNDLITIQEAARILQYDCTRTVLNYGHAGDLELWPKSRRRYLVTRSSVYRFLVNRRKHYVETHQMDLFLAH</sequence>
<dbReference type="STRING" id="183.GCA_002009735_02070"/>
<dbReference type="EMBL" id="JH597773">
    <property type="protein sequence ID" value="EHQ08294.1"/>
    <property type="molecule type" value="Genomic_DNA"/>
</dbReference>
<organism evidence="1 2">
    <name type="scientific">Leptonema illini DSM 21528</name>
    <dbReference type="NCBI Taxonomy" id="929563"/>
    <lineage>
        <taxon>Bacteria</taxon>
        <taxon>Pseudomonadati</taxon>
        <taxon>Spirochaetota</taxon>
        <taxon>Spirochaetia</taxon>
        <taxon>Leptospirales</taxon>
        <taxon>Leptospiraceae</taxon>
        <taxon>Leptonema</taxon>
    </lineage>
</organism>
<protein>
    <recommendedName>
        <fullName evidence="3">Helix-turn-helix domain-containing protein</fullName>
    </recommendedName>
</protein>
<keyword evidence="2" id="KW-1185">Reference proteome</keyword>
<evidence type="ECO:0000313" key="2">
    <source>
        <dbReference type="Proteomes" id="UP000005737"/>
    </source>
</evidence>
<evidence type="ECO:0000313" key="1">
    <source>
        <dbReference type="EMBL" id="EHQ08294.1"/>
    </source>
</evidence>
<reference evidence="1 2" key="1">
    <citation type="submission" date="2011-10" db="EMBL/GenBank/DDBJ databases">
        <title>The Improved High-Quality Draft genome of Leptonema illini DSM 21528.</title>
        <authorList>
            <consortium name="US DOE Joint Genome Institute (JGI-PGF)"/>
            <person name="Lucas S."/>
            <person name="Copeland A."/>
            <person name="Lapidus A."/>
            <person name="Glavina del Rio T."/>
            <person name="Dalin E."/>
            <person name="Tice H."/>
            <person name="Bruce D."/>
            <person name="Goodwin L."/>
            <person name="Pitluck S."/>
            <person name="Peters L."/>
            <person name="Mikhailova N."/>
            <person name="Held B."/>
            <person name="Kyrpides N."/>
            <person name="Mavromatis K."/>
            <person name="Ivanova N."/>
            <person name="Markowitz V."/>
            <person name="Cheng J.-F."/>
            <person name="Hugenholtz P."/>
            <person name="Woyke T."/>
            <person name="Wu D."/>
            <person name="Gronow S."/>
            <person name="Wellnitz S."/>
            <person name="Brambilla E.-M."/>
            <person name="Klenk H.-P."/>
            <person name="Eisen J.A."/>
        </authorList>
    </citation>
    <scope>NUCLEOTIDE SEQUENCE [LARGE SCALE GENOMIC DNA]</scope>
    <source>
        <strain evidence="1 2">DSM 21528</strain>
    </source>
</reference>
<accession>H2CKI9</accession>
<evidence type="ECO:0008006" key="3">
    <source>
        <dbReference type="Google" id="ProtNLM"/>
    </source>
</evidence>
<dbReference type="RefSeq" id="WP_002774828.1">
    <property type="nucleotide sequence ID" value="NZ_JH597773.1"/>
</dbReference>
<dbReference type="Proteomes" id="UP000005737">
    <property type="component" value="Unassembled WGS sequence"/>
</dbReference>